<proteinExistence type="predicted"/>
<evidence type="ECO:0000313" key="1">
    <source>
        <dbReference type="EMBL" id="QHT38959.1"/>
    </source>
</evidence>
<sequence length="255" mass="29639">MIFDLLKDLNQDCNFTENINESSHVQSLSNTGNSAVCNNDVTNINTKQNTSKKYKTFVECILCEFDPIYSGTENLDSNNVYLNGKIIEICSHIEEKRDTCYDNYSFNPKVMNIQKIQHALQLWRKENNISSIYYLNDYFKKHFVIVHGGCAYETTIKSYPKVYLEYNNGISITDEKDFVIKNLSELFEKIRLKNDIKRDMKSVYKNYLEAIGKYKIDDLKKIALECNISLKDSKGKNKTKAILYDSINMLKLNTV</sequence>
<dbReference type="EMBL" id="MN738838">
    <property type="protein sequence ID" value="QHT38959.1"/>
    <property type="molecule type" value="Genomic_DNA"/>
</dbReference>
<protein>
    <submittedName>
        <fullName evidence="1">Uncharacterized protein</fullName>
    </submittedName>
</protein>
<reference evidence="1" key="1">
    <citation type="journal article" date="2020" name="Nature">
        <title>Giant virus diversity and host interactions through global metagenomics.</title>
        <authorList>
            <person name="Schulz F."/>
            <person name="Roux S."/>
            <person name="Paez-Espino D."/>
            <person name="Jungbluth S."/>
            <person name="Walsh D.A."/>
            <person name="Denef V.J."/>
            <person name="McMahon K.D."/>
            <person name="Konstantinidis K.T."/>
            <person name="Eloe-Fadrosh E.A."/>
            <person name="Kyrpides N.C."/>
            <person name="Woyke T."/>
        </authorList>
    </citation>
    <scope>NUCLEOTIDE SEQUENCE</scope>
    <source>
        <strain evidence="1">GVMAG-S-ERX556126-94</strain>
    </source>
</reference>
<organism evidence="1">
    <name type="scientific">viral metagenome</name>
    <dbReference type="NCBI Taxonomy" id="1070528"/>
    <lineage>
        <taxon>unclassified sequences</taxon>
        <taxon>metagenomes</taxon>
        <taxon>organismal metagenomes</taxon>
    </lineage>
</organism>
<accession>A0A6C0FEN2</accession>
<dbReference type="AlphaFoldDB" id="A0A6C0FEN2"/>
<name>A0A6C0FEN2_9ZZZZ</name>